<dbReference type="Gene3D" id="3.90.1570.10">
    <property type="entry name" value="tt1808, chain A"/>
    <property type="match status" value="1"/>
</dbReference>
<evidence type="ECO:0000313" key="3">
    <source>
        <dbReference type="Proteomes" id="UP000670527"/>
    </source>
</evidence>
<dbReference type="PANTHER" id="PTHR36558:SF1">
    <property type="entry name" value="RESTRICTION ENDONUCLEASE DOMAIN-CONTAINING PROTEIN-RELATED"/>
    <property type="match status" value="1"/>
</dbReference>
<feature type="domain" description="Putative restriction endonuclease" evidence="1">
    <location>
        <begin position="13"/>
        <end position="186"/>
    </location>
</feature>
<dbReference type="InterPro" id="IPR008538">
    <property type="entry name" value="Uma2"/>
</dbReference>
<keyword evidence="2" id="KW-0540">Nuclease</keyword>
<keyword evidence="3" id="KW-1185">Reference proteome</keyword>
<evidence type="ECO:0000313" key="2">
    <source>
        <dbReference type="EMBL" id="MBO3269349.1"/>
    </source>
</evidence>
<organism evidence="2 3">
    <name type="scientific">Hymenobacter defluvii</name>
    <dbReference type="NCBI Taxonomy" id="2054411"/>
    <lineage>
        <taxon>Bacteria</taxon>
        <taxon>Pseudomonadati</taxon>
        <taxon>Bacteroidota</taxon>
        <taxon>Cytophagia</taxon>
        <taxon>Cytophagales</taxon>
        <taxon>Hymenobacteraceae</taxon>
        <taxon>Hymenobacter</taxon>
    </lineage>
</organism>
<dbReference type="GO" id="GO:0004519">
    <property type="term" value="F:endonuclease activity"/>
    <property type="evidence" value="ECO:0007669"/>
    <property type="project" value="UniProtKB-KW"/>
</dbReference>
<dbReference type="PANTHER" id="PTHR36558">
    <property type="entry name" value="GLR1098 PROTEIN"/>
    <property type="match status" value="1"/>
</dbReference>
<protein>
    <submittedName>
        <fullName evidence="2">Uma2 family endonuclease</fullName>
    </submittedName>
</protein>
<comment type="caution">
    <text evidence="2">The sequence shown here is derived from an EMBL/GenBank/DDBJ whole genome shotgun (WGS) entry which is preliminary data.</text>
</comment>
<dbReference type="Pfam" id="PF05685">
    <property type="entry name" value="Uma2"/>
    <property type="match status" value="1"/>
</dbReference>
<sequence>MPTQPDYTRRYTVEEYFALEEASDIRHEYYHGDIFPLDTPENKVGGTKRHNLIIQNCVVALRGALRGRGCSVFAENVRVAVDENQHYNYPDVVVSCAPNDADPRTVHQPVLIIEVLSTSTEARDRGWKFQQYQQIPSLQHYVLISQRRRLVEYYTRHADENWLLTSARDLQQKITLSALDIQVSLAVIYEDIETGPDEDSPLLRLPD</sequence>
<dbReference type="InterPro" id="IPR012296">
    <property type="entry name" value="Nuclease_put_TT1808"/>
</dbReference>
<dbReference type="EMBL" id="JAGETX010000001">
    <property type="protein sequence ID" value="MBO3269349.1"/>
    <property type="molecule type" value="Genomic_DNA"/>
</dbReference>
<keyword evidence="2" id="KW-0378">Hydrolase</keyword>
<dbReference type="SUPFAM" id="SSF52980">
    <property type="entry name" value="Restriction endonuclease-like"/>
    <property type="match status" value="1"/>
</dbReference>
<gene>
    <name evidence="2" type="ORF">J4D97_01720</name>
</gene>
<dbReference type="RefSeq" id="WP_208306102.1">
    <property type="nucleotide sequence ID" value="NZ_JAGETX010000001.1"/>
</dbReference>
<keyword evidence="2" id="KW-0255">Endonuclease</keyword>
<name>A0ABS3T6S2_9BACT</name>
<dbReference type="CDD" id="cd06260">
    <property type="entry name" value="DUF820-like"/>
    <property type="match status" value="1"/>
</dbReference>
<dbReference type="InterPro" id="IPR011335">
    <property type="entry name" value="Restrct_endonuc-II-like"/>
</dbReference>
<accession>A0ABS3T6S2</accession>
<proteinExistence type="predicted"/>
<dbReference type="Proteomes" id="UP000670527">
    <property type="component" value="Unassembled WGS sequence"/>
</dbReference>
<evidence type="ECO:0000259" key="1">
    <source>
        <dbReference type="Pfam" id="PF05685"/>
    </source>
</evidence>
<reference evidence="2 3" key="1">
    <citation type="submission" date="2021-03" db="EMBL/GenBank/DDBJ databases">
        <authorList>
            <person name="Kim M.K."/>
        </authorList>
    </citation>
    <scope>NUCLEOTIDE SEQUENCE [LARGE SCALE GENOMIC DNA]</scope>
    <source>
        <strain evidence="2 3">BT507</strain>
    </source>
</reference>